<feature type="region of interest" description="Disordered" evidence="1">
    <location>
        <begin position="206"/>
        <end position="238"/>
    </location>
</feature>
<feature type="domain" description="HAM1-like N-terminal" evidence="2">
    <location>
        <begin position="44"/>
        <end position="219"/>
    </location>
</feature>
<keyword evidence="4" id="KW-1185">Reference proteome</keyword>
<dbReference type="Proteomes" id="UP000799770">
    <property type="component" value="Unassembled WGS sequence"/>
</dbReference>
<organism evidence="3 4">
    <name type="scientific">Lophiotrema nucula</name>
    <dbReference type="NCBI Taxonomy" id="690887"/>
    <lineage>
        <taxon>Eukaryota</taxon>
        <taxon>Fungi</taxon>
        <taxon>Dikarya</taxon>
        <taxon>Ascomycota</taxon>
        <taxon>Pezizomycotina</taxon>
        <taxon>Dothideomycetes</taxon>
        <taxon>Pleosporomycetidae</taxon>
        <taxon>Pleosporales</taxon>
        <taxon>Lophiotremataceae</taxon>
        <taxon>Lophiotrema</taxon>
    </lineage>
</organism>
<reference evidence="3" key="1">
    <citation type="journal article" date="2020" name="Stud. Mycol.">
        <title>101 Dothideomycetes genomes: a test case for predicting lifestyles and emergence of pathogens.</title>
        <authorList>
            <person name="Haridas S."/>
            <person name="Albert R."/>
            <person name="Binder M."/>
            <person name="Bloem J."/>
            <person name="Labutti K."/>
            <person name="Salamov A."/>
            <person name="Andreopoulos B."/>
            <person name="Baker S."/>
            <person name="Barry K."/>
            <person name="Bills G."/>
            <person name="Bluhm B."/>
            <person name="Cannon C."/>
            <person name="Castanera R."/>
            <person name="Culley D."/>
            <person name="Daum C."/>
            <person name="Ezra D."/>
            <person name="Gonzalez J."/>
            <person name="Henrissat B."/>
            <person name="Kuo A."/>
            <person name="Liang C."/>
            <person name="Lipzen A."/>
            <person name="Lutzoni F."/>
            <person name="Magnuson J."/>
            <person name="Mondo S."/>
            <person name="Nolan M."/>
            <person name="Ohm R."/>
            <person name="Pangilinan J."/>
            <person name="Park H.-J."/>
            <person name="Ramirez L."/>
            <person name="Alfaro M."/>
            <person name="Sun H."/>
            <person name="Tritt A."/>
            <person name="Yoshinaga Y."/>
            <person name="Zwiers L.-H."/>
            <person name="Turgeon B."/>
            <person name="Goodwin S."/>
            <person name="Spatafora J."/>
            <person name="Crous P."/>
            <person name="Grigoriev I."/>
        </authorList>
    </citation>
    <scope>NUCLEOTIDE SEQUENCE</scope>
    <source>
        <strain evidence="3">CBS 627.86</strain>
    </source>
</reference>
<proteinExistence type="predicted"/>
<protein>
    <recommendedName>
        <fullName evidence="2">HAM1-like N-terminal domain-containing protein</fullName>
    </recommendedName>
</protein>
<gene>
    <name evidence="3" type="ORF">BDV96DRAFT_575714</name>
</gene>
<dbReference type="EMBL" id="ML977323">
    <property type="protein sequence ID" value="KAF2115574.1"/>
    <property type="molecule type" value="Genomic_DNA"/>
</dbReference>
<sequence>MVVPLNFDINSSFFSNGNMSSCFGFRKSRDEDHQPLLPQYRDDTVLQRELHQKLHSYQMVRALSKGFMPSNEQVIVNLRSLLAADILNPDNPDLSDSGRLLVKYTKQWLHEFIDLLQNKNSEDQIQDFMWYLSKSRVSVDVEDIARRTSKSKTKADVAAAYSSLQTVGSLLVTNSDFRLFLSDLQTVGREVFKDTAFTLSDVAEEAGKAIEPSDTEQEALKEPGADEGPPPSGQDLNGDATEVVKVIGSGAAKVVKETQHSVADKLTGDEGDTLLYRLKKTVTNLRKKRDYEDSVSTLAMLLQKFAMSYSRVAEDAMGAAQKDVNTNKSLDKAVKNFWTFISSFGDGDEWKKLEDSFHKVLEHSQKDPEFENLMTEIGNALQKLLTDPDFLDHADEKFQELRKKSRGVGTDSSLREDVDNFFVQAQSTFESVIQDQDIAKMIKTTTRIFNILSPRHAYTNNELVTDAINVFVPLIIQAIQYVPIPRLEISSPEVDILLENLIIEPGQTVNNTSFLPFRFKVETYNDFEIWKARFRTATKATSLMTLKIDGLSLRADEVGFLLRAHSGLLRLADEGIASFDLDERGIDIHLDVEIAKEKLEQMLTLKAVRVHIHKLTYTLRKSKFSFFGWILKPLLRPIIRKVMEKQLASGIADAIHAANRELVFARERLRATRISDPDDIKTFFKAVMTRLTPEDDPDLYTRVGVAAPSKGVFKGKYAPGSIVKLWEEEALRAGERVDDMDEGGWRNDVFDLHAMSMM</sequence>
<dbReference type="InterPro" id="IPR017943">
    <property type="entry name" value="Bactericidal_perm-incr_a/b_dom"/>
</dbReference>
<name>A0A6A5Z907_9PLEO</name>
<dbReference type="Pfam" id="PF19343">
    <property type="entry name" value="HAM1_N"/>
    <property type="match status" value="2"/>
</dbReference>
<dbReference type="AlphaFoldDB" id="A0A6A5Z907"/>
<dbReference type="SUPFAM" id="SSF55394">
    <property type="entry name" value="Bactericidal permeability-increasing protein, BPI"/>
    <property type="match status" value="1"/>
</dbReference>
<evidence type="ECO:0000256" key="1">
    <source>
        <dbReference type="SAM" id="MobiDB-lite"/>
    </source>
</evidence>
<accession>A0A6A5Z907</accession>
<dbReference type="InterPro" id="IPR045967">
    <property type="entry name" value="HAM1-like_N"/>
</dbReference>
<evidence type="ECO:0000313" key="3">
    <source>
        <dbReference type="EMBL" id="KAF2115574.1"/>
    </source>
</evidence>
<evidence type="ECO:0000259" key="2">
    <source>
        <dbReference type="Pfam" id="PF19343"/>
    </source>
</evidence>
<feature type="domain" description="HAM1-like N-terminal" evidence="2">
    <location>
        <begin position="252"/>
        <end position="597"/>
    </location>
</feature>
<dbReference type="OrthoDB" id="5407957at2759"/>
<dbReference type="PANTHER" id="PTHR31138:SF4">
    <property type="entry name" value="DUF5923 DOMAIN-CONTAINING PROTEIN"/>
    <property type="match status" value="1"/>
</dbReference>
<dbReference type="GO" id="GO:0008289">
    <property type="term" value="F:lipid binding"/>
    <property type="evidence" value="ECO:0007669"/>
    <property type="project" value="InterPro"/>
</dbReference>
<dbReference type="PANTHER" id="PTHR31138">
    <property type="entry name" value="CHROMOSOME 19, WHOLE GENOME SHOTGUN SEQUENCE"/>
    <property type="match status" value="1"/>
</dbReference>
<evidence type="ECO:0000313" key="4">
    <source>
        <dbReference type="Proteomes" id="UP000799770"/>
    </source>
</evidence>